<dbReference type="EMBL" id="JACHFL010000027">
    <property type="protein sequence ID" value="MBB5366073.1"/>
    <property type="molecule type" value="Genomic_DNA"/>
</dbReference>
<comment type="caution">
    <text evidence="1">The sequence shown here is derived from an EMBL/GenBank/DDBJ whole genome shotgun (WGS) entry which is preliminary data.</text>
</comment>
<proteinExistence type="predicted"/>
<sequence length="64" mass="7507">MGLEQERRLAALATRMTALQRRLDTLLCWQMEREALLIELQWRRTHWPELGRPILAPLPPESGS</sequence>
<reference evidence="1 2" key="1">
    <citation type="submission" date="2020-08" db="EMBL/GenBank/DDBJ databases">
        <title>Genomic Encyclopedia of Type Strains, Phase IV (KMG-IV): sequencing the most valuable type-strain genomes for metagenomic binning, comparative biology and taxonomic classification.</title>
        <authorList>
            <person name="Goeker M."/>
        </authorList>
    </citation>
    <scope>NUCLEOTIDE SEQUENCE [LARGE SCALE GENOMIC DNA]</scope>
    <source>
        <strain evidence="1 2">DSM 27939</strain>
    </source>
</reference>
<protein>
    <submittedName>
        <fullName evidence="1">Uncharacterized protein</fullName>
    </submittedName>
</protein>
<gene>
    <name evidence="1" type="ORF">HNQ08_005199</name>
</gene>
<organism evidence="1 2">
    <name type="scientific">Deinococcus humi</name>
    <dbReference type="NCBI Taxonomy" id="662880"/>
    <lineage>
        <taxon>Bacteria</taxon>
        <taxon>Thermotogati</taxon>
        <taxon>Deinococcota</taxon>
        <taxon>Deinococci</taxon>
        <taxon>Deinococcales</taxon>
        <taxon>Deinococcaceae</taxon>
        <taxon>Deinococcus</taxon>
    </lineage>
</organism>
<keyword evidence="2" id="KW-1185">Reference proteome</keyword>
<dbReference type="RefSeq" id="WP_184137960.1">
    <property type="nucleotide sequence ID" value="NZ_JACHFL010000027.1"/>
</dbReference>
<dbReference type="Proteomes" id="UP000552709">
    <property type="component" value="Unassembled WGS sequence"/>
</dbReference>
<accession>A0A7W8NIQ2</accession>
<name>A0A7W8NIQ2_9DEIO</name>
<evidence type="ECO:0000313" key="1">
    <source>
        <dbReference type="EMBL" id="MBB5366073.1"/>
    </source>
</evidence>
<dbReference type="AlphaFoldDB" id="A0A7W8NIQ2"/>
<evidence type="ECO:0000313" key="2">
    <source>
        <dbReference type="Proteomes" id="UP000552709"/>
    </source>
</evidence>